<dbReference type="EMBL" id="BLXT01006781">
    <property type="protein sequence ID" value="GFO33529.1"/>
    <property type="molecule type" value="Genomic_DNA"/>
</dbReference>
<dbReference type="Proteomes" id="UP000735302">
    <property type="component" value="Unassembled WGS sequence"/>
</dbReference>
<sequence length="205" mass="21890">MILASFHTADATCNDMLLISTRKLKSCACDSSALTTSLFLRSELYQGPADAVCNGDPQGASIEKKIVLPSSFTGSPKSGAGKAIFYNTLRRFGEEIVQALFQVRVPFTELELLTEGSLNISGGFAIHSATDAPSFSRKCAEARSGCLISAQLLVVLCVALLVPTSLAMPVEQDEVILYFSLWQFSSTSGCSVCRSSRVHIIGHAS</sequence>
<comment type="caution">
    <text evidence="1">The sequence shown here is derived from an EMBL/GenBank/DDBJ whole genome shotgun (WGS) entry which is preliminary data.</text>
</comment>
<name>A0AAV4CNT7_9GAST</name>
<keyword evidence="2" id="KW-1185">Reference proteome</keyword>
<dbReference type="AlphaFoldDB" id="A0AAV4CNT7"/>
<protein>
    <submittedName>
        <fullName evidence="1">DNA helicase pif1, ATP-dependent</fullName>
    </submittedName>
</protein>
<organism evidence="1 2">
    <name type="scientific">Plakobranchus ocellatus</name>
    <dbReference type="NCBI Taxonomy" id="259542"/>
    <lineage>
        <taxon>Eukaryota</taxon>
        <taxon>Metazoa</taxon>
        <taxon>Spiralia</taxon>
        <taxon>Lophotrochozoa</taxon>
        <taxon>Mollusca</taxon>
        <taxon>Gastropoda</taxon>
        <taxon>Heterobranchia</taxon>
        <taxon>Euthyneura</taxon>
        <taxon>Panpulmonata</taxon>
        <taxon>Sacoglossa</taxon>
        <taxon>Placobranchoidea</taxon>
        <taxon>Plakobranchidae</taxon>
        <taxon>Plakobranchus</taxon>
    </lineage>
</organism>
<reference evidence="1 2" key="1">
    <citation type="journal article" date="2021" name="Elife">
        <title>Chloroplast acquisition without the gene transfer in kleptoplastic sea slugs, Plakobranchus ocellatus.</title>
        <authorList>
            <person name="Maeda T."/>
            <person name="Takahashi S."/>
            <person name="Yoshida T."/>
            <person name="Shimamura S."/>
            <person name="Takaki Y."/>
            <person name="Nagai Y."/>
            <person name="Toyoda A."/>
            <person name="Suzuki Y."/>
            <person name="Arimoto A."/>
            <person name="Ishii H."/>
            <person name="Satoh N."/>
            <person name="Nishiyama T."/>
            <person name="Hasebe M."/>
            <person name="Maruyama T."/>
            <person name="Minagawa J."/>
            <person name="Obokata J."/>
            <person name="Shigenobu S."/>
        </authorList>
    </citation>
    <scope>NUCLEOTIDE SEQUENCE [LARGE SCALE GENOMIC DNA]</scope>
</reference>
<proteinExistence type="predicted"/>
<accession>A0AAV4CNT7</accession>
<keyword evidence="1" id="KW-0347">Helicase</keyword>
<dbReference type="GO" id="GO:0004386">
    <property type="term" value="F:helicase activity"/>
    <property type="evidence" value="ECO:0007669"/>
    <property type="project" value="UniProtKB-KW"/>
</dbReference>
<keyword evidence="1" id="KW-0547">Nucleotide-binding</keyword>
<keyword evidence="1" id="KW-0378">Hydrolase</keyword>
<keyword evidence="1" id="KW-0067">ATP-binding</keyword>
<gene>
    <name evidence="1" type="ORF">PoB_006003400</name>
</gene>
<evidence type="ECO:0000313" key="1">
    <source>
        <dbReference type="EMBL" id="GFO33529.1"/>
    </source>
</evidence>
<evidence type="ECO:0000313" key="2">
    <source>
        <dbReference type="Proteomes" id="UP000735302"/>
    </source>
</evidence>